<dbReference type="EMBL" id="CACSII010000012">
    <property type="protein sequence ID" value="CAA0103529.1"/>
    <property type="molecule type" value="Genomic_DNA"/>
</dbReference>
<reference evidence="2 3" key="1">
    <citation type="submission" date="2019-11" db="EMBL/GenBank/DDBJ databases">
        <authorList>
            <person name="Holert J."/>
        </authorList>
    </citation>
    <scope>NUCLEOTIDE SEQUENCE [LARGE SCALE GENOMIC DNA]</scope>
    <source>
        <strain evidence="2">BC5_2</strain>
    </source>
</reference>
<dbReference type="InterPro" id="IPR029058">
    <property type="entry name" value="AB_hydrolase_fold"/>
</dbReference>
<dbReference type="InterPro" id="IPR045889">
    <property type="entry name" value="MES/HNL"/>
</dbReference>
<name>A0A5S9PHS7_9GAMM</name>
<dbReference type="SUPFAM" id="SSF53474">
    <property type="entry name" value="alpha/beta-Hydrolases"/>
    <property type="match status" value="1"/>
</dbReference>
<dbReference type="OrthoDB" id="9773293at2"/>
<evidence type="ECO:0000259" key="1">
    <source>
        <dbReference type="Pfam" id="PF12697"/>
    </source>
</evidence>
<dbReference type="AlphaFoldDB" id="A0A5S9PHS7"/>
<feature type="domain" description="AB hydrolase-1" evidence="1">
    <location>
        <begin position="5"/>
        <end position="228"/>
    </location>
</feature>
<dbReference type="Proteomes" id="UP000434580">
    <property type="component" value="Unassembled WGS sequence"/>
</dbReference>
<evidence type="ECO:0000313" key="3">
    <source>
        <dbReference type="Proteomes" id="UP000434580"/>
    </source>
</evidence>
<sequence>MNTYVLVHGAWHGAWCWRDVKHYLAASGAVVYTPCMPAVGERVNEDASTVTFSDYVDDLVYYLNDNVPEESVTLVGHSLGGGVAVAAADHVINRLKEVVILDGLMLESGECCFDYLPEALVAQRIADAQLFGGDRMPPPSLDVLGIESPEQRQWATQHLTPHPLKTYQTSAPERIYPLSELPVRYINHTRPKYPYTHVFNQKAEALGWSIEAISAPHEAVITHPREVAGCLLQ</sequence>
<gene>
    <name evidence="2" type="primary">menH_1</name>
    <name evidence="2" type="ORF">DPBNPPHM_00956</name>
</gene>
<organism evidence="2 3">
    <name type="scientific">BD1-7 clade bacterium</name>
    <dbReference type="NCBI Taxonomy" id="2029982"/>
    <lineage>
        <taxon>Bacteria</taxon>
        <taxon>Pseudomonadati</taxon>
        <taxon>Pseudomonadota</taxon>
        <taxon>Gammaproteobacteria</taxon>
        <taxon>Cellvibrionales</taxon>
        <taxon>Spongiibacteraceae</taxon>
        <taxon>BD1-7 clade</taxon>
    </lineage>
</organism>
<dbReference type="InterPro" id="IPR000073">
    <property type="entry name" value="AB_hydrolase_1"/>
</dbReference>
<dbReference type="Pfam" id="PF12697">
    <property type="entry name" value="Abhydrolase_6"/>
    <property type="match status" value="1"/>
</dbReference>
<dbReference type="GO" id="GO:0080032">
    <property type="term" value="F:methyl jasmonate esterase activity"/>
    <property type="evidence" value="ECO:0007669"/>
    <property type="project" value="TreeGrafter"/>
</dbReference>
<dbReference type="EC" id="4.2.99.20" evidence="2"/>
<dbReference type="PANTHER" id="PTHR10992">
    <property type="entry name" value="METHYLESTERASE FAMILY MEMBER"/>
    <property type="match status" value="1"/>
</dbReference>
<accession>A0A5S9PHS7</accession>
<dbReference type="GO" id="GO:0080030">
    <property type="term" value="F:methyl indole-3-acetate esterase activity"/>
    <property type="evidence" value="ECO:0007669"/>
    <property type="project" value="TreeGrafter"/>
</dbReference>
<protein>
    <submittedName>
        <fullName evidence="2">2-succinyl-6-hydroxy-2,4-cyclohexadiene-1-carboxy late synthase</fullName>
        <ecNumber evidence="2">4.2.99.20</ecNumber>
    </submittedName>
</protein>
<dbReference type="PANTHER" id="PTHR10992:SF1086">
    <property type="entry name" value="AB HYDROLASE-1 DOMAIN-CONTAINING PROTEIN"/>
    <property type="match status" value="1"/>
</dbReference>
<dbReference type="Gene3D" id="3.40.50.1820">
    <property type="entry name" value="alpha/beta hydrolase"/>
    <property type="match status" value="1"/>
</dbReference>
<keyword evidence="2" id="KW-0456">Lyase</keyword>
<dbReference type="GO" id="GO:0070205">
    <property type="term" value="F:2-succinyl-6-hydroxy-2,4-cyclohexadiene-1-carboxylate synthase activity"/>
    <property type="evidence" value="ECO:0007669"/>
    <property type="project" value="UniProtKB-EC"/>
</dbReference>
<evidence type="ECO:0000313" key="2">
    <source>
        <dbReference type="EMBL" id="CAA0103529.1"/>
    </source>
</evidence>
<proteinExistence type="predicted"/>